<feature type="region of interest" description="Disordered" evidence="1">
    <location>
        <begin position="1"/>
        <end position="31"/>
    </location>
</feature>
<dbReference type="HOGENOM" id="CLU_2849610_0_0_1"/>
<accession>G3J4M5</accession>
<evidence type="ECO:0000313" key="2">
    <source>
        <dbReference type="EMBL" id="EGX95895.1"/>
    </source>
</evidence>
<gene>
    <name evidence="2" type="ORF">CCM_00549</name>
</gene>
<dbReference type="VEuPathDB" id="FungiDB:CCM_00549"/>
<reference evidence="2 3" key="1">
    <citation type="journal article" date="2011" name="Genome Biol.">
        <title>Genome sequence of the insect pathogenic fungus Cordyceps militaris, a valued traditional Chinese medicine.</title>
        <authorList>
            <person name="Zheng P."/>
            <person name="Xia Y."/>
            <person name="Xiao G."/>
            <person name="Xiong C."/>
            <person name="Hu X."/>
            <person name="Zhang S."/>
            <person name="Zheng H."/>
            <person name="Huang Y."/>
            <person name="Zhou Y."/>
            <person name="Wang S."/>
            <person name="Zhao G.P."/>
            <person name="Liu X."/>
            <person name="St Leger R.J."/>
            <person name="Wang C."/>
        </authorList>
    </citation>
    <scope>NUCLEOTIDE SEQUENCE [LARGE SCALE GENOMIC DNA]</scope>
    <source>
        <strain evidence="2 3">CM01</strain>
    </source>
</reference>
<evidence type="ECO:0000313" key="3">
    <source>
        <dbReference type="Proteomes" id="UP000001610"/>
    </source>
</evidence>
<protein>
    <submittedName>
        <fullName evidence="2">Uncharacterized protein</fullName>
    </submittedName>
</protein>
<feature type="compositionally biased region" description="Low complexity" evidence="1">
    <location>
        <begin position="18"/>
        <end position="31"/>
    </location>
</feature>
<sequence length="65" mass="7086">MPAVAMTKNNTVDRFLGPYPSSSSPSQESPTPQICYTILVPCRLNSVEQVPARLDFNGESPPVLH</sequence>
<name>G3J4M5_CORMM</name>
<dbReference type="KEGG" id="cmt:CCM_00549"/>
<keyword evidence="3" id="KW-1185">Reference proteome</keyword>
<evidence type="ECO:0000256" key="1">
    <source>
        <dbReference type="SAM" id="MobiDB-lite"/>
    </source>
</evidence>
<dbReference type="EMBL" id="JH126399">
    <property type="protein sequence ID" value="EGX95895.1"/>
    <property type="molecule type" value="Genomic_DNA"/>
</dbReference>
<dbReference type="AlphaFoldDB" id="G3J4M5"/>
<dbReference type="Proteomes" id="UP000001610">
    <property type="component" value="Unassembled WGS sequence"/>
</dbReference>
<proteinExistence type="predicted"/>
<organism evidence="2 3">
    <name type="scientific">Cordyceps militaris (strain CM01)</name>
    <name type="common">Caterpillar fungus</name>
    <dbReference type="NCBI Taxonomy" id="983644"/>
    <lineage>
        <taxon>Eukaryota</taxon>
        <taxon>Fungi</taxon>
        <taxon>Dikarya</taxon>
        <taxon>Ascomycota</taxon>
        <taxon>Pezizomycotina</taxon>
        <taxon>Sordariomycetes</taxon>
        <taxon>Hypocreomycetidae</taxon>
        <taxon>Hypocreales</taxon>
        <taxon>Cordycipitaceae</taxon>
        <taxon>Cordyceps</taxon>
    </lineage>
</organism>
<dbReference type="InParanoid" id="G3J4M5"/>
<dbReference type="GeneID" id="18162584"/>
<dbReference type="RefSeq" id="XP_006665772.1">
    <property type="nucleotide sequence ID" value="XM_006665709.1"/>
</dbReference>